<evidence type="ECO:0000313" key="4">
    <source>
        <dbReference type="EMBL" id="BBH20316.1"/>
    </source>
</evidence>
<dbReference type="Pfam" id="PF13561">
    <property type="entry name" value="adh_short_C2"/>
    <property type="match status" value="1"/>
</dbReference>
<dbReference type="InterPro" id="IPR002347">
    <property type="entry name" value="SDR_fam"/>
</dbReference>
<evidence type="ECO:0000256" key="1">
    <source>
        <dbReference type="ARBA" id="ARBA00006484"/>
    </source>
</evidence>
<dbReference type="InterPro" id="IPR057326">
    <property type="entry name" value="KR_dom"/>
</dbReference>
<dbReference type="GO" id="GO:0006633">
    <property type="term" value="P:fatty acid biosynthetic process"/>
    <property type="evidence" value="ECO:0007669"/>
    <property type="project" value="TreeGrafter"/>
</dbReference>
<evidence type="ECO:0000259" key="3">
    <source>
        <dbReference type="SMART" id="SM00822"/>
    </source>
</evidence>
<dbReference type="PANTHER" id="PTHR42760">
    <property type="entry name" value="SHORT-CHAIN DEHYDROGENASES/REDUCTASES FAMILY MEMBER"/>
    <property type="match status" value="1"/>
</dbReference>
<dbReference type="GO" id="GO:0016616">
    <property type="term" value="F:oxidoreductase activity, acting on the CH-OH group of donors, NAD or NADP as acceptor"/>
    <property type="evidence" value="ECO:0007669"/>
    <property type="project" value="UniProtKB-ARBA"/>
</dbReference>
<evidence type="ECO:0000313" key="5">
    <source>
        <dbReference type="Proteomes" id="UP000275368"/>
    </source>
</evidence>
<dbReference type="Proteomes" id="UP000275368">
    <property type="component" value="Chromosome"/>
</dbReference>
<dbReference type="PRINTS" id="PR00081">
    <property type="entry name" value="GDHRDH"/>
</dbReference>
<protein>
    <submittedName>
        <fullName evidence="4">3-ketoacyl-ACP reductase</fullName>
    </submittedName>
</protein>
<feature type="domain" description="Ketoreductase" evidence="3">
    <location>
        <begin position="8"/>
        <end position="194"/>
    </location>
</feature>
<keyword evidence="5" id="KW-1185">Reference proteome</keyword>
<dbReference type="OrthoDB" id="9803333at2"/>
<accession>A0A3G9IPM8</accession>
<evidence type="ECO:0000256" key="2">
    <source>
        <dbReference type="ARBA" id="ARBA00023002"/>
    </source>
</evidence>
<dbReference type="NCBIfam" id="NF005559">
    <property type="entry name" value="PRK07231.1"/>
    <property type="match status" value="1"/>
</dbReference>
<organism evidence="4 5">
    <name type="scientific">Paenibacillus baekrokdamisoli</name>
    <dbReference type="NCBI Taxonomy" id="1712516"/>
    <lineage>
        <taxon>Bacteria</taxon>
        <taxon>Bacillati</taxon>
        <taxon>Bacillota</taxon>
        <taxon>Bacilli</taxon>
        <taxon>Bacillales</taxon>
        <taxon>Paenibacillaceae</taxon>
        <taxon>Paenibacillus</taxon>
    </lineage>
</organism>
<sequence>MSDRLTGKVVLVTGGSRGIGSGICKELALAGASVALNYTSNDVEARKVAEEIQSLGGKVRIYQADVSNKQQVDEMVASVIMDFGTIDSLVNNAGICPFRSFFDITEEIWNKTIEVNLSGMFFCAQAAGRHMRDQGKGTIINIGTVTSMRGGSQQVHYASSKGGVNAFTISLSNELRTYGIRVNAILCGGVPTDINKEQFASNKQTMPNPATQRGIRDLGTPEDLGKAVVYLASDDSEWVTGSLMAVDGGALVRNA</sequence>
<dbReference type="SMART" id="SM00822">
    <property type="entry name" value="PKS_KR"/>
    <property type="match status" value="1"/>
</dbReference>
<dbReference type="GO" id="GO:0048038">
    <property type="term" value="F:quinone binding"/>
    <property type="evidence" value="ECO:0007669"/>
    <property type="project" value="TreeGrafter"/>
</dbReference>
<dbReference type="FunFam" id="3.40.50.720:FF:000084">
    <property type="entry name" value="Short-chain dehydrogenase reductase"/>
    <property type="match status" value="1"/>
</dbReference>
<name>A0A3G9IPM8_9BACL</name>
<dbReference type="EMBL" id="AP019308">
    <property type="protein sequence ID" value="BBH20316.1"/>
    <property type="molecule type" value="Genomic_DNA"/>
</dbReference>
<dbReference type="RefSeq" id="WP_125655265.1">
    <property type="nucleotide sequence ID" value="NZ_AP019308.1"/>
</dbReference>
<dbReference type="KEGG" id="pbk:Back11_16610"/>
<dbReference type="PRINTS" id="PR00080">
    <property type="entry name" value="SDRFAMILY"/>
</dbReference>
<dbReference type="AlphaFoldDB" id="A0A3G9IPM8"/>
<dbReference type="PANTHER" id="PTHR42760:SF133">
    <property type="entry name" value="3-OXOACYL-[ACYL-CARRIER-PROTEIN] REDUCTASE"/>
    <property type="match status" value="1"/>
</dbReference>
<gene>
    <name evidence="4" type="primary">fabG_2</name>
    <name evidence="4" type="ORF">Back11_16610</name>
</gene>
<dbReference type="InterPro" id="IPR036291">
    <property type="entry name" value="NAD(P)-bd_dom_sf"/>
</dbReference>
<comment type="similarity">
    <text evidence="1">Belongs to the short-chain dehydrogenases/reductases (SDR) family.</text>
</comment>
<dbReference type="GO" id="GO:0008206">
    <property type="term" value="P:bile acid metabolic process"/>
    <property type="evidence" value="ECO:0007669"/>
    <property type="project" value="UniProtKB-ARBA"/>
</dbReference>
<dbReference type="SUPFAM" id="SSF51735">
    <property type="entry name" value="NAD(P)-binding Rossmann-fold domains"/>
    <property type="match status" value="1"/>
</dbReference>
<proteinExistence type="inferred from homology"/>
<reference evidence="4 5" key="1">
    <citation type="submission" date="2018-11" db="EMBL/GenBank/DDBJ databases">
        <title>Complete genome sequence of Paenibacillus baekrokdamisoli strain KCTC 33723.</title>
        <authorList>
            <person name="Kang S.W."/>
            <person name="Lee K.C."/>
            <person name="Kim K.K."/>
            <person name="Kim J.S."/>
            <person name="Kim D.S."/>
            <person name="Ko S.H."/>
            <person name="Yang S.H."/>
            <person name="Lee J.S."/>
        </authorList>
    </citation>
    <scope>NUCLEOTIDE SEQUENCE [LARGE SCALE GENOMIC DNA]</scope>
    <source>
        <strain evidence="4 5">KCTC 33723</strain>
    </source>
</reference>
<keyword evidence="2" id="KW-0560">Oxidoreductase</keyword>
<dbReference type="Gene3D" id="3.40.50.720">
    <property type="entry name" value="NAD(P)-binding Rossmann-like Domain"/>
    <property type="match status" value="1"/>
</dbReference>